<sequence length="188" mass="20337">MPAEVLLAAAATATVTRRVHLSGKQAVGVGPRGLGPMLYSSSGWFGALSLPFAMDSLFVRRWRVVPCQLRMSLGICAVESVDSFLPVTVIRVTTYKPKGLAAWTNRLVTWASTVPLRHCSCTCMALSFSGARAGDEYSAVSVEGRTHWSPGQYSLEFRAAFTGVQDKCSSVQCSCLHILKTPPFDYAI</sequence>
<keyword evidence="2" id="KW-1185">Reference proteome</keyword>
<proteinExistence type="predicted"/>
<dbReference type="EMBL" id="JAZHXJ010003507">
    <property type="protein sequence ID" value="KAL1835113.1"/>
    <property type="molecule type" value="Genomic_DNA"/>
</dbReference>
<gene>
    <name evidence="1" type="ORF">VTK73DRAFT_6247</name>
</gene>
<accession>A0ABR3V1I0</accession>
<dbReference type="Proteomes" id="UP001586593">
    <property type="component" value="Unassembled WGS sequence"/>
</dbReference>
<protein>
    <submittedName>
        <fullName evidence="1">Uncharacterized protein</fullName>
    </submittedName>
</protein>
<evidence type="ECO:0000313" key="2">
    <source>
        <dbReference type="Proteomes" id="UP001586593"/>
    </source>
</evidence>
<reference evidence="1 2" key="1">
    <citation type="journal article" date="2024" name="Commun. Biol.">
        <title>Comparative genomic analysis of thermophilic fungi reveals convergent evolutionary adaptations and gene losses.</title>
        <authorList>
            <person name="Steindorff A.S."/>
            <person name="Aguilar-Pontes M.V."/>
            <person name="Robinson A.J."/>
            <person name="Andreopoulos B."/>
            <person name="LaButti K."/>
            <person name="Kuo A."/>
            <person name="Mondo S."/>
            <person name="Riley R."/>
            <person name="Otillar R."/>
            <person name="Haridas S."/>
            <person name="Lipzen A."/>
            <person name="Grimwood J."/>
            <person name="Schmutz J."/>
            <person name="Clum A."/>
            <person name="Reid I.D."/>
            <person name="Moisan M.C."/>
            <person name="Butler G."/>
            <person name="Nguyen T.T.M."/>
            <person name="Dewar K."/>
            <person name="Conant G."/>
            <person name="Drula E."/>
            <person name="Henrissat B."/>
            <person name="Hansel C."/>
            <person name="Singer S."/>
            <person name="Hutchinson M.I."/>
            <person name="de Vries R.P."/>
            <person name="Natvig D.O."/>
            <person name="Powell A.J."/>
            <person name="Tsang A."/>
            <person name="Grigoriev I.V."/>
        </authorList>
    </citation>
    <scope>NUCLEOTIDE SEQUENCE [LARGE SCALE GENOMIC DNA]</scope>
    <source>
        <strain evidence="1 2">ATCC 24622</strain>
    </source>
</reference>
<comment type="caution">
    <text evidence="1">The sequence shown here is derived from an EMBL/GenBank/DDBJ whole genome shotgun (WGS) entry which is preliminary data.</text>
</comment>
<organism evidence="1 2">
    <name type="scientific">Phialemonium thermophilum</name>
    <dbReference type="NCBI Taxonomy" id="223376"/>
    <lineage>
        <taxon>Eukaryota</taxon>
        <taxon>Fungi</taxon>
        <taxon>Dikarya</taxon>
        <taxon>Ascomycota</taxon>
        <taxon>Pezizomycotina</taxon>
        <taxon>Sordariomycetes</taxon>
        <taxon>Sordariomycetidae</taxon>
        <taxon>Cephalothecales</taxon>
        <taxon>Cephalothecaceae</taxon>
        <taxon>Phialemonium</taxon>
    </lineage>
</organism>
<name>A0ABR3V1I0_9PEZI</name>
<evidence type="ECO:0000313" key="1">
    <source>
        <dbReference type="EMBL" id="KAL1835113.1"/>
    </source>
</evidence>